<name>A0A8J3N7Z4_9CHLR</name>
<dbReference type="RefSeq" id="WP_220208491.1">
    <property type="nucleotide sequence ID" value="NZ_BNJK01000002.1"/>
</dbReference>
<dbReference type="InterPro" id="IPR050259">
    <property type="entry name" value="SDR"/>
</dbReference>
<dbReference type="PANTHER" id="PTHR42879">
    <property type="entry name" value="3-OXOACYL-(ACYL-CARRIER-PROTEIN) REDUCTASE"/>
    <property type="match status" value="1"/>
</dbReference>
<dbReference type="AlphaFoldDB" id="A0A8J3N7Z4"/>
<dbReference type="CDD" id="cd05233">
    <property type="entry name" value="SDR_c"/>
    <property type="match status" value="1"/>
</dbReference>
<comment type="similarity">
    <text evidence="1">Belongs to the short-chain dehydrogenases/reductases (SDR) family.</text>
</comment>
<evidence type="ECO:0000313" key="2">
    <source>
        <dbReference type="EMBL" id="GHO97712.1"/>
    </source>
</evidence>
<evidence type="ECO:0000313" key="3">
    <source>
        <dbReference type="Proteomes" id="UP000597444"/>
    </source>
</evidence>
<dbReference type="Gene3D" id="3.40.50.720">
    <property type="entry name" value="NAD(P)-binding Rossmann-like Domain"/>
    <property type="match status" value="1"/>
</dbReference>
<reference evidence="2" key="1">
    <citation type="submission" date="2020-10" db="EMBL/GenBank/DDBJ databases">
        <title>Taxonomic study of unclassified bacteria belonging to the class Ktedonobacteria.</title>
        <authorList>
            <person name="Yabe S."/>
            <person name="Wang C.M."/>
            <person name="Zheng Y."/>
            <person name="Sakai Y."/>
            <person name="Cavaletti L."/>
            <person name="Monciardini P."/>
            <person name="Donadio S."/>
        </authorList>
    </citation>
    <scope>NUCLEOTIDE SEQUENCE</scope>
    <source>
        <strain evidence="2">ID150040</strain>
    </source>
</reference>
<evidence type="ECO:0000256" key="1">
    <source>
        <dbReference type="ARBA" id="ARBA00006484"/>
    </source>
</evidence>
<gene>
    <name evidence="2" type="ORF">KSF_077600</name>
</gene>
<organism evidence="2 3">
    <name type="scientific">Reticulibacter mediterranei</name>
    <dbReference type="NCBI Taxonomy" id="2778369"/>
    <lineage>
        <taxon>Bacteria</taxon>
        <taxon>Bacillati</taxon>
        <taxon>Chloroflexota</taxon>
        <taxon>Ktedonobacteria</taxon>
        <taxon>Ktedonobacterales</taxon>
        <taxon>Reticulibacteraceae</taxon>
        <taxon>Reticulibacter</taxon>
    </lineage>
</organism>
<keyword evidence="3" id="KW-1185">Reference proteome</keyword>
<dbReference type="Proteomes" id="UP000597444">
    <property type="component" value="Unassembled WGS sequence"/>
</dbReference>
<dbReference type="EMBL" id="BNJK01000002">
    <property type="protein sequence ID" value="GHO97712.1"/>
    <property type="molecule type" value="Genomic_DNA"/>
</dbReference>
<proteinExistence type="inferred from homology"/>
<dbReference type="InterPro" id="IPR002347">
    <property type="entry name" value="SDR_fam"/>
</dbReference>
<sequence>MKTNDAFILLEELTEEDFQASYQSGVFATWRCMAACLPYLKQTHGTVINMTSSAGILGLVKTGAYGSNKEAIRGLTRIAAHEWGPFGITVNVLNPAMWTETFRLYRKQFPDSAQKLMDTIPLGDLGDPELHCGSLCVFLAAPEGKYMTGMTFDLDGGASMRA</sequence>
<evidence type="ECO:0008006" key="4">
    <source>
        <dbReference type="Google" id="ProtNLM"/>
    </source>
</evidence>
<accession>A0A8J3N7Z4</accession>
<dbReference type="SUPFAM" id="SSF51735">
    <property type="entry name" value="NAD(P)-binding Rossmann-fold domains"/>
    <property type="match status" value="1"/>
</dbReference>
<dbReference type="InterPro" id="IPR036291">
    <property type="entry name" value="NAD(P)-bd_dom_sf"/>
</dbReference>
<dbReference type="Pfam" id="PF13561">
    <property type="entry name" value="adh_short_C2"/>
    <property type="match status" value="1"/>
</dbReference>
<protein>
    <recommendedName>
        <fullName evidence="4">Short-chain dehydrogenase</fullName>
    </recommendedName>
</protein>
<comment type="caution">
    <text evidence="2">The sequence shown here is derived from an EMBL/GenBank/DDBJ whole genome shotgun (WGS) entry which is preliminary data.</text>
</comment>
<dbReference type="PRINTS" id="PR00081">
    <property type="entry name" value="GDHRDH"/>
</dbReference>